<gene>
    <name evidence="3" type="ORF">GOSPT_119_00450</name>
</gene>
<feature type="compositionally biased region" description="Low complexity" evidence="1">
    <location>
        <begin position="406"/>
        <end position="424"/>
    </location>
</feature>
<feature type="region of interest" description="Disordered" evidence="1">
    <location>
        <begin position="406"/>
        <end position="556"/>
    </location>
</feature>
<evidence type="ECO:0000256" key="1">
    <source>
        <dbReference type="SAM" id="MobiDB-lite"/>
    </source>
</evidence>
<dbReference type="EMBL" id="BAFC01000117">
    <property type="protein sequence ID" value="GAB41094.1"/>
    <property type="molecule type" value="Genomic_DNA"/>
</dbReference>
<keyword evidence="4" id="KW-1185">Reference proteome</keyword>
<protein>
    <recommendedName>
        <fullName evidence="5">PE-PGRS family protein</fullName>
    </recommendedName>
</protein>
<dbReference type="AlphaFoldDB" id="H5U5T6"/>
<evidence type="ECO:0000313" key="4">
    <source>
        <dbReference type="Proteomes" id="UP000005845"/>
    </source>
</evidence>
<feature type="compositionally biased region" description="Low complexity" evidence="1">
    <location>
        <begin position="460"/>
        <end position="499"/>
    </location>
</feature>
<feature type="signal peptide" evidence="2">
    <location>
        <begin position="1"/>
        <end position="23"/>
    </location>
</feature>
<feature type="compositionally biased region" description="Low complexity" evidence="1">
    <location>
        <begin position="517"/>
        <end position="556"/>
    </location>
</feature>
<proteinExistence type="predicted"/>
<name>H5U5T6_9ACTN</name>
<reference evidence="3 4" key="1">
    <citation type="submission" date="2012-02" db="EMBL/GenBank/DDBJ databases">
        <title>Whole genome shotgun sequence of Gordonia sputi NBRC 100414.</title>
        <authorList>
            <person name="Yoshida I."/>
            <person name="Hosoyama A."/>
            <person name="Tsuchikane K."/>
            <person name="Katsumata H."/>
            <person name="Yamazaki S."/>
            <person name="Fujita N."/>
        </authorList>
    </citation>
    <scope>NUCLEOTIDE SEQUENCE [LARGE SCALE GENOMIC DNA]</scope>
    <source>
        <strain evidence="3 4">NBRC 100414</strain>
    </source>
</reference>
<dbReference type="RefSeq" id="WP_005208326.1">
    <property type="nucleotide sequence ID" value="NZ_BAFC01000117.1"/>
</dbReference>
<dbReference type="Proteomes" id="UP000005845">
    <property type="component" value="Unassembled WGS sequence"/>
</dbReference>
<feature type="compositionally biased region" description="Gly residues" evidence="1">
    <location>
        <begin position="500"/>
        <end position="516"/>
    </location>
</feature>
<feature type="chain" id="PRO_5003599611" description="PE-PGRS family protein" evidence="2">
    <location>
        <begin position="24"/>
        <end position="556"/>
    </location>
</feature>
<evidence type="ECO:0008006" key="5">
    <source>
        <dbReference type="Google" id="ProtNLM"/>
    </source>
</evidence>
<sequence>MKNAVVRPRVGALALTGMSIASAAVIAAVPAMSQAATVAATEGAASTTQLVADTATVGAHAVTTLAADADPTQIYADAIQRALTSIKALQANSPDKALPILSQVLENQLNLVKGVADGAVNGEWKSGTSPDFAALWKQASEAASGVGPGLSGAVKDVAEALRNDVPQLLAAATAALKAGDIESAMNNILLVASAPIYAAINPSTGSVMPALMKILDVPLDAGLALAGAIPNDRISAALSEPFAAGKRLVYQVPDVVLFAGMGIISPLAGGLGAVGNAVQTVVDGAEAGDIGQVATALMQAPGVMLDGLLNGGYGPSVGNIIGLGDFPVINGGLLHPALDSSFDEDGQLNILLPGTLGALQHIVTSIATALAPLPPKTSYTVDASPVASAPIVRAATPVAAEAQGATAATDLATTTTSPETTDSGSSDAGAVTPSESVTGSGGTEDGVTGSGGASAPATVGDDATGATGATGATDNSPAADPGTTIGADTAGTGSPSTGSAGNGSAGTGSAGAGTGGASSSDATASADSDATSSPSSSQASSSNASSASSTSGSASK</sequence>
<organism evidence="3 4">
    <name type="scientific">Gordonia sputi NBRC 100414</name>
    <dbReference type="NCBI Taxonomy" id="1089453"/>
    <lineage>
        <taxon>Bacteria</taxon>
        <taxon>Bacillati</taxon>
        <taxon>Actinomycetota</taxon>
        <taxon>Actinomycetes</taxon>
        <taxon>Mycobacteriales</taxon>
        <taxon>Gordoniaceae</taxon>
        <taxon>Gordonia</taxon>
    </lineage>
</organism>
<keyword evidence="2" id="KW-0732">Signal</keyword>
<comment type="caution">
    <text evidence="3">The sequence shown here is derived from an EMBL/GenBank/DDBJ whole genome shotgun (WGS) entry which is preliminary data.</text>
</comment>
<accession>H5U5T6</accession>
<feature type="compositionally biased region" description="Gly residues" evidence="1">
    <location>
        <begin position="439"/>
        <end position="452"/>
    </location>
</feature>
<dbReference type="eggNOG" id="ENOG5030EAZ">
    <property type="taxonomic scope" value="Bacteria"/>
</dbReference>
<evidence type="ECO:0000256" key="2">
    <source>
        <dbReference type="SAM" id="SignalP"/>
    </source>
</evidence>
<evidence type="ECO:0000313" key="3">
    <source>
        <dbReference type="EMBL" id="GAB41094.1"/>
    </source>
</evidence>